<proteinExistence type="predicted"/>
<protein>
    <submittedName>
        <fullName evidence="1">Uncharacterized protein</fullName>
    </submittedName>
</protein>
<name>A0A4R7CRB0_9SPHI</name>
<comment type="caution">
    <text evidence="1">The sequence shown here is derived from an EMBL/GenBank/DDBJ whole genome shotgun (WGS) entry which is preliminary data.</text>
</comment>
<organism evidence="1 2">
    <name type="scientific">Sphingobacterium paludis</name>
    <dbReference type="NCBI Taxonomy" id="1476465"/>
    <lineage>
        <taxon>Bacteria</taxon>
        <taxon>Pseudomonadati</taxon>
        <taxon>Bacteroidota</taxon>
        <taxon>Sphingobacteriia</taxon>
        <taxon>Sphingobacteriales</taxon>
        <taxon>Sphingobacteriaceae</taxon>
        <taxon>Sphingobacterium</taxon>
    </lineage>
</organism>
<keyword evidence="2" id="KW-1185">Reference proteome</keyword>
<reference evidence="1 2" key="1">
    <citation type="submission" date="2019-03" db="EMBL/GenBank/DDBJ databases">
        <title>Genomic Encyclopedia of Type Strains, Phase III (KMG-III): the genomes of soil and plant-associated and newly described type strains.</title>
        <authorList>
            <person name="Whitman W."/>
        </authorList>
    </citation>
    <scope>NUCLEOTIDE SEQUENCE [LARGE SCALE GENOMIC DNA]</scope>
    <source>
        <strain evidence="1 2">CGMCC 1.12801</strain>
    </source>
</reference>
<dbReference type="Proteomes" id="UP000294752">
    <property type="component" value="Unassembled WGS sequence"/>
</dbReference>
<sequence length="137" mass="16364">MKIYPLKQYHVSPRTGKEFSIDIAYIESKNLSPWDFLKNVLEYLINEDIGHLEMSSIISQLEQLHIGFANSDNDFEKSALYQEISVINERLKHYYKEKTVTGKRKIEREMWSLLYYALRKFLSIESNQKYFEVDVLE</sequence>
<gene>
    <name evidence="1" type="ORF">B0I21_11722</name>
</gene>
<evidence type="ECO:0000313" key="1">
    <source>
        <dbReference type="EMBL" id="TDS06002.1"/>
    </source>
</evidence>
<accession>A0A4R7CRB0</accession>
<dbReference type="AlphaFoldDB" id="A0A4R7CRB0"/>
<evidence type="ECO:0000313" key="2">
    <source>
        <dbReference type="Proteomes" id="UP000294752"/>
    </source>
</evidence>
<dbReference type="EMBL" id="SNZV01000017">
    <property type="protein sequence ID" value="TDS06002.1"/>
    <property type="molecule type" value="Genomic_DNA"/>
</dbReference>
<dbReference type="RefSeq" id="WP_133642234.1">
    <property type="nucleotide sequence ID" value="NZ_SNZV01000017.1"/>
</dbReference>